<dbReference type="PANTHER" id="PTHR33116:SF86">
    <property type="entry name" value="REVERSE TRANSCRIPTASE DOMAIN-CONTAINING PROTEIN"/>
    <property type="match status" value="1"/>
</dbReference>
<evidence type="ECO:0000313" key="1">
    <source>
        <dbReference type="EMBL" id="KAA3469823.1"/>
    </source>
</evidence>
<gene>
    <name evidence="1" type="ORF">EPI10_015576</name>
</gene>
<dbReference type="GO" id="GO:0008168">
    <property type="term" value="F:methyltransferase activity"/>
    <property type="evidence" value="ECO:0007669"/>
    <property type="project" value="UniProtKB-KW"/>
</dbReference>
<dbReference type="PANTHER" id="PTHR33116">
    <property type="entry name" value="REVERSE TRANSCRIPTASE ZINC-BINDING DOMAIN-CONTAINING PROTEIN-RELATED-RELATED"/>
    <property type="match status" value="1"/>
</dbReference>
<protein>
    <submittedName>
        <fullName evidence="1">Caffeic acid 3-O-methyltransferase-like</fullName>
    </submittedName>
</protein>
<keyword evidence="2" id="KW-1185">Reference proteome</keyword>
<dbReference type="AlphaFoldDB" id="A0A5B6VL65"/>
<comment type="caution">
    <text evidence="1">The sequence shown here is derived from an EMBL/GenBank/DDBJ whole genome shotgun (WGS) entry which is preliminary data.</text>
</comment>
<proteinExistence type="predicted"/>
<organism evidence="1 2">
    <name type="scientific">Gossypium australe</name>
    <dbReference type="NCBI Taxonomy" id="47621"/>
    <lineage>
        <taxon>Eukaryota</taxon>
        <taxon>Viridiplantae</taxon>
        <taxon>Streptophyta</taxon>
        <taxon>Embryophyta</taxon>
        <taxon>Tracheophyta</taxon>
        <taxon>Spermatophyta</taxon>
        <taxon>Magnoliopsida</taxon>
        <taxon>eudicotyledons</taxon>
        <taxon>Gunneridae</taxon>
        <taxon>Pentapetalae</taxon>
        <taxon>rosids</taxon>
        <taxon>malvids</taxon>
        <taxon>Malvales</taxon>
        <taxon>Malvaceae</taxon>
        <taxon>Malvoideae</taxon>
        <taxon>Gossypium</taxon>
    </lineage>
</organism>
<keyword evidence="1" id="KW-0808">Transferase</keyword>
<accession>A0A5B6VL65</accession>
<reference evidence="2" key="1">
    <citation type="journal article" date="2019" name="Plant Biotechnol. J.">
        <title>Genome sequencing of the Australian wild diploid species Gossypium australe highlights disease resistance and delayed gland morphogenesis.</title>
        <authorList>
            <person name="Cai Y."/>
            <person name="Cai X."/>
            <person name="Wang Q."/>
            <person name="Wang P."/>
            <person name="Zhang Y."/>
            <person name="Cai C."/>
            <person name="Xu Y."/>
            <person name="Wang K."/>
            <person name="Zhou Z."/>
            <person name="Wang C."/>
            <person name="Geng S."/>
            <person name="Li B."/>
            <person name="Dong Q."/>
            <person name="Hou Y."/>
            <person name="Wang H."/>
            <person name="Ai P."/>
            <person name="Liu Z."/>
            <person name="Yi F."/>
            <person name="Sun M."/>
            <person name="An G."/>
            <person name="Cheng J."/>
            <person name="Zhang Y."/>
            <person name="Shi Q."/>
            <person name="Xie Y."/>
            <person name="Shi X."/>
            <person name="Chang Y."/>
            <person name="Huang F."/>
            <person name="Chen Y."/>
            <person name="Hong S."/>
            <person name="Mi L."/>
            <person name="Sun Q."/>
            <person name="Zhang L."/>
            <person name="Zhou B."/>
            <person name="Peng R."/>
            <person name="Zhang X."/>
            <person name="Liu F."/>
        </authorList>
    </citation>
    <scope>NUCLEOTIDE SEQUENCE [LARGE SCALE GENOMIC DNA]</scope>
    <source>
        <strain evidence="2">cv. PA1801</strain>
    </source>
</reference>
<dbReference type="EMBL" id="SMMG02000006">
    <property type="protein sequence ID" value="KAA3469823.1"/>
    <property type="molecule type" value="Genomic_DNA"/>
</dbReference>
<dbReference type="Proteomes" id="UP000325315">
    <property type="component" value="Unassembled WGS sequence"/>
</dbReference>
<name>A0A5B6VL65_9ROSI</name>
<dbReference type="OrthoDB" id="1303641at2759"/>
<evidence type="ECO:0000313" key="2">
    <source>
        <dbReference type="Proteomes" id="UP000325315"/>
    </source>
</evidence>
<dbReference type="GO" id="GO:0032259">
    <property type="term" value="P:methylation"/>
    <property type="evidence" value="ECO:0007669"/>
    <property type="project" value="UniProtKB-KW"/>
</dbReference>
<sequence length="112" mass="13221">MIMFSPRTPLDQRHYFSSMLGMMNSWSKRWLSYGGKEVFLKAILQSIPTYAFSILLVPKGIIEEFHSKMSQIWWTSNEKTRGWAVISWNRLCYPKGMRGIGFRDMHVLIWPS</sequence>
<keyword evidence="1" id="KW-0489">Methyltransferase</keyword>